<protein>
    <submittedName>
        <fullName evidence="1">Cytochrome P450</fullName>
    </submittedName>
</protein>
<proteinExistence type="predicted"/>
<comment type="caution">
    <text evidence="1">The sequence shown here is derived from an EMBL/GenBank/DDBJ whole genome shotgun (WGS) entry which is preliminary data.</text>
</comment>
<dbReference type="EMBL" id="MU118174">
    <property type="protein sequence ID" value="KAF9643937.1"/>
    <property type="molecule type" value="Genomic_DNA"/>
</dbReference>
<organism evidence="1 2">
    <name type="scientific">Thelephora ganbajun</name>
    <name type="common">Ganba fungus</name>
    <dbReference type="NCBI Taxonomy" id="370292"/>
    <lineage>
        <taxon>Eukaryota</taxon>
        <taxon>Fungi</taxon>
        <taxon>Dikarya</taxon>
        <taxon>Basidiomycota</taxon>
        <taxon>Agaricomycotina</taxon>
        <taxon>Agaricomycetes</taxon>
        <taxon>Thelephorales</taxon>
        <taxon>Thelephoraceae</taxon>
        <taxon>Thelephora</taxon>
    </lineage>
</organism>
<sequence length="559" mass="63116">MFRWLQPLLREWIPASTVATSLTSYLILHKHEPVDFFAVSSLILLPPSVIAWISHAVQSQSSPSLTSIFASYLSLLLGYTIIYRVSPFHPLARYPGPFLARVSKLFMVIVVTKGHAHQYYHRLHGKYGDIVRTGPNELSYCNKDGVVPIHTIPKGPFYARGSNRGISIVFVRDIALHAKQRRAWDKGFNGGALKDYEQLFIKRTQELLENLESRAALGQIVDMSQWMKYFSFDFMGDMVFTHSFDTMKEGDTSGIIKGVGGSLHVLGIVSHLPWATRWLDEFADFIGLGLASINIANVIVDRRIKSGSTSRDLMFHINNEDGKGVIQRTKRQLVAEGLTAMVAGSDTTAIVLSNLWYYLLIHPVYYKRLQQEVDATFLRGEDPTDQDRLAGMEFLNACINETLRLAPPLPSGSQRGVPPTADGKLVGSHLIPGGNNIYLNCYSIHRDSRYFSPEPNRFWPDRWLSQKDRRAMDDSSRPFDPNTPIIHDLGAYLPFSYGTRTCVGKTLAQMELRVVAASVVQKFDMEVADGYDTKQWDRDLQDFYVFKAGPLPVHLIKRQ</sequence>
<evidence type="ECO:0000313" key="1">
    <source>
        <dbReference type="EMBL" id="KAF9643937.1"/>
    </source>
</evidence>
<gene>
    <name evidence="1" type="ORF">BDM02DRAFT_3191067</name>
</gene>
<accession>A0ACB6Z344</accession>
<dbReference type="Proteomes" id="UP000886501">
    <property type="component" value="Unassembled WGS sequence"/>
</dbReference>
<name>A0ACB6Z344_THEGA</name>
<keyword evidence="2" id="KW-1185">Reference proteome</keyword>
<reference evidence="1" key="2">
    <citation type="journal article" date="2020" name="Nat. Commun.">
        <title>Large-scale genome sequencing of mycorrhizal fungi provides insights into the early evolution of symbiotic traits.</title>
        <authorList>
            <person name="Miyauchi S."/>
            <person name="Kiss E."/>
            <person name="Kuo A."/>
            <person name="Drula E."/>
            <person name="Kohler A."/>
            <person name="Sanchez-Garcia M."/>
            <person name="Morin E."/>
            <person name="Andreopoulos B."/>
            <person name="Barry K.W."/>
            <person name="Bonito G."/>
            <person name="Buee M."/>
            <person name="Carver A."/>
            <person name="Chen C."/>
            <person name="Cichocki N."/>
            <person name="Clum A."/>
            <person name="Culley D."/>
            <person name="Crous P.W."/>
            <person name="Fauchery L."/>
            <person name="Girlanda M."/>
            <person name="Hayes R.D."/>
            <person name="Keri Z."/>
            <person name="LaButti K."/>
            <person name="Lipzen A."/>
            <person name="Lombard V."/>
            <person name="Magnuson J."/>
            <person name="Maillard F."/>
            <person name="Murat C."/>
            <person name="Nolan M."/>
            <person name="Ohm R.A."/>
            <person name="Pangilinan J."/>
            <person name="Pereira M.F."/>
            <person name="Perotto S."/>
            <person name="Peter M."/>
            <person name="Pfister S."/>
            <person name="Riley R."/>
            <person name="Sitrit Y."/>
            <person name="Stielow J.B."/>
            <person name="Szollosi G."/>
            <person name="Zifcakova L."/>
            <person name="Stursova M."/>
            <person name="Spatafora J.W."/>
            <person name="Tedersoo L."/>
            <person name="Vaario L.M."/>
            <person name="Yamada A."/>
            <person name="Yan M."/>
            <person name="Wang P."/>
            <person name="Xu J."/>
            <person name="Bruns T."/>
            <person name="Baldrian P."/>
            <person name="Vilgalys R."/>
            <person name="Dunand C."/>
            <person name="Henrissat B."/>
            <person name="Grigoriev I.V."/>
            <person name="Hibbett D."/>
            <person name="Nagy L.G."/>
            <person name="Martin F.M."/>
        </authorList>
    </citation>
    <scope>NUCLEOTIDE SEQUENCE</scope>
    <source>
        <strain evidence="1">P2</strain>
    </source>
</reference>
<evidence type="ECO:0000313" key="2">
    <source>
        <dbReference type="Proteomes" id="UP000886501"/>
    </source>
</evidence>
<reference evidence="1" key="1">
    <citation type="submission" date="2019-10" db="EMBL/GenBank/DDBJ databases">
        <authorList>
            <consortium name="DOE Joint Genome Institute"/>
            <person name="Kuo A."/>
            <person name="Miyauchi S."/>
            <person name="Kiss E."/>
            <person name="Drula E."/>
            <person name="Kohler A."/>
            <person name="Sanchez-Garcia M."/>
            <person name="Andreopoulos B."/>
            <person name="Barry K.W."/>
            <person name="Bonito G."/>
            <person name="Buee M."/>
            <person name="Carver A."/>
            <person name="Chen C."/>
            <person name="Cichocki N."/>
            <person name="Clum A."/>
            <person name="Culley D."/>
            <person name="Crous P.W."/>
            <person name="Fauchery L."/>
            <person name="Girlanda M."/>
            <person name="Hayes R."/>
            <person name="Keri Z."/>
            <person name="Labutti K."/>
            <person name="Lipzen A."/>
            <person name="Lombard V."/>
            <person name="Magnuson J."/>
            <person name="Maillard F."/>
            <person name="Morin E."/>
            <person name="Murat C."/>
            <person name="Nolan M."/>
            <person name="Ohm R."/>
            <person name="Pangilinan J."/>
            <person name="Pereira M."/>
            <person name="Perotto S."/>
            <person name="Peter M."/>
            <person name="Riley R."/>
            <person name="Sitrit Y."/>
            <person name="Stielow B."/>
            <person name="Szollosi G."/>
            <person name="Zifcakova L."/>
            <person name="Stursova M."/>
            <person name="Spatafora J.W."/>
            <person name="Tedersoo L."/>
            <person name="Vaario L.-M."/>
            <person name="Yamada A."/>
            <person name="Yan M."/>
            <person name="Wang P."/>
            <person name="Xu J."/>
            <person name="Bruns T."/>
            <person name="Baldrian P."/>
            <person name="Vilgalys R."/>
            <person name="Henrissat B."/>
            <person name="Grigoriev I.V."/>
            <person name="Hibbett D."/>
            <person name="Nagy L.G."/>
            <person name="Martin F.M."/>
        </authorList>
    </citation>
    <scope>NUCLEOTIDE SEQUENCE</scope>
    <source>
        <strain evidence="1">P2</strain>
    </source>
</reference>